<evidence type="ECO:0000313" key="6">
    <source>
        <dbReference type="Proteomes" id="UP000294739"/>
    </source>
</evidence>
<dbReference type="PANTHER" id="PTHR43537">
    <property type="entry name" value="TRANSCRIPTIONAL REGULATOR, GNTR FAMILY"/>
    <property type="match status" value="1"/>
</dbReference>
<dbReference type="Gene3D" id="1.10.10.10">
    <property type="entry name" value="Winged helix-like DNA-binding domain superfamily/Winged helix DNA-binding domain"/>
    <property type="match status" value="1"/>
</dbReference>
<dbReference type="FunCoup" id="A0A4R5CRD4">
    <property type="interactions" value="19"/>
</dbReference>
<dbReference type="InParanoid" id="A0A4R5CRD4"/>
<dbReference type="PROSITE" id="PS50949">
    <property type="entry name" value="HTH_GNTR"/>
    <property type="match status" value="1"/>
</dbReference>
<dbReference type="Pfam" id="PF00392">
    <property type="entry name" value="GntR"/>
    <property type="match status" value="1"/>
</dbReference>
<accession>A0A4R5CRD4</accession>
<dbReference type="Pfam" id="PF07729">
    <property type="entry name" value="FCD"/>
    <property type="match status" value="1"/>
</dbReference>
<dbReference type="InterPro" id="IPR008920">
    <property type="entry name" value="TF_FadR/GntR_C"/>
</dbReference>
<feature type="domain" description="HTH gntR-type" evidence="4">
    <location>
        <begin position="3"/>
        <end position="71"/>
    </location>
</feature>
<dbReference type="InterPro" id="IPR036390">
    <property type="entry name" value="WH_DNA-bd_sf"/>
</dbReference>
<reference evidence="5 6" key="1">
    <citation type="submission" date="2019-03" db="EMBL/GenBank/DDBJ databases">
        <title>Draft genome sequences of novel Actinobacteria.</title>
        <authorList>
            <person name="Sahin N."/>
            <person name="Ay H."/>
            <person name="Saygin H."/>
        </authorList>
    </citation>
    <scope>NUCLEOTIDE SEQUENCE [LARGE SCALE GENOMIC DNA]</scope>
    <source>
        <strain evidence="5 6">5K138</strain>
    </source>
</reference>
<dbReference type="OrthoDB" id="3172099at2"/>
<sequence length="273" mass="30785">MSIPTREGLSAHLRDEIVSGRLSPGTKLPSERTLAERFGLSRPMVREVLRGLADQGLIDIQSSRGTYVRAADTMDGAKSLDALYRRRNATVRELTEARLMVETYAARLAALNATDLEVRALRWCLDEFDAAKHVLEEAQLDLAFHALVVRASHNTVIEITYASISNLIFELMLRSLSDRKVRQIGAPLHDRIWRAIRDHEPDKAAAAMSEHIELARHMYGADFERRVDVVAQRELERQMGPTVSLDAILDEVARRHAELMATHDETPSWRGSD</sequence>
<dbReference type="AlphaFoldDB" id="A0A4R5CRD4"/>
<dbReference type="SMART" id="SM00345">
    <property type="entry name" value="HTH_GNTR"/>
    <property type="match status" value="1"/>
</dbReference>
<proteinExistence type="predicted"/>
<dbReference type="PANTHER" id="PTHR43537:SF5">
    <property type="entry name" value="UXU OPERON TRANSCRIPTIONAL REGULATOR"/>
    <property type="match status" value="1"/>
</dbReference>
<protein>
    <submittedName>
        <fullName evidence="5">FadR family transcriptional regulator</fullName>
    </submittedName>
</protein>
<dbReference type="PRINTS" id="PR00035">
    <property type="entry name" value="HTHGNTR"/>
</dbReference>
<evidence type="ECO:0000256" key="2">
    <source>
        <dbReference type="ARBA" id="ARBA00023125"/>
    </source>
</evidence>
<dbReference type="EMBL" id="SMKZ01000033">
    <property type="protein sequence ID" value="TDE03102.1"/>
    <property type="molecule type" value="Genomic_DNA"/>
</dbReference>
<dbReference type="Proteomes" id="UP000294739">
    <property type="component" value="Unassembled WGS sequence"/>
</dbReference>
<dbReference type="SUPFAM" id="SSF46785">
    <property type="entry name" value="Winged helix' DNA-binding domain"/>
    <property type="match status" value="1"/>
</dbReference>
<keyword evidence="2" id="KW-0238">DNA-binding</keyword>
<dbReference type="SMART" id="SM00895">
    <property type="entry name" value="FCD"/>
    <property type="match status" value="1"/>
</dbReference>
<keyword evidence="1" id="KW-0805">Transcription regulation</keyword>
<dbReference type="GO" id="GO:0003677">
    <property type="term" value="F:DNA binding"/>
    <property type="evidence" value="ECO:0007669"/>
    <property type="project" value="UniProtKB-KW"/>
</dbReference>
<evidence type="ECO:0000256" key="1">
    <source>
        <dbReference type="ARBA" id="ARBA00023015"/>
    </source>
</evidence>
<evidence type="ECO:0000256" key="3">
    <source>
        <dbReference type="ARBA" id="ARBA00023163"/>
    </source>
</evidence>
<dbReference type="RefSeq" id="WP_131898096.1">
    <property type="nucleotide sequence ID" value="NZ_SMKZ01000033.1"/>
</dbReference>
<dbReference type="GO" id="GO:0003700">
    <property type="term" value="F:DNA-binding transcription factor activity"/>
    <property type="evidence" value="ECO:0007669"/>
    <property type="project" value="InterPro"/>
</dbReference>
<dbReference type="InterPro" id="IPR011711">
    <property type="entry name" value="GntR_C"/>
</dbReference>
<gene>
    <name evidence="5" type="ORF">E1269_20815</name>
</gene>
<dbReference type="Gene3D" id="1.20.120.530">
    <property type="entry name" value="GntR ligand-binding domain-like"/>
    <property type="match status" value="1"/>
</dbReference>
<dbReference type="InterPro" id="IPR036388">
    <property type="entry name" value="WH-like_DNA-bd_sf"/>
</dbReference>
<organism evidence="5 6">
    <name type="scientific">Jiangella asiatica</name>
    <dbReference type="NCBI Taxonomy" id="2530372"/>
    <lineage>
        <taxon>Bacteria</taxon>
        <taxon>Bacillati</taxon>
        <taxon>Actinomycetota</taxon>
        <taxon>Actinomycetes</taxon>
        <taxon>Jiangellales</taxon>
        <taxon>Jiangellaceae</taxon>
        <taxon>Jiangella</taxon>
    </lineage>
</organism>
<dbReference type="InterPro" id="IPR000524">
    <property type="entry name" value="Tscrpt_reg_HTH_GntR"/>
</dbReference>
<comment type="caution">
    <text evidence="5">The sequence shown here is derived from an EMBL/GenBank/DDBJ whole genome shotgun (WGS) entry which is preliminary data.</text>
</comment>
<keyword evidence="6" id="KW-1185">Reference proteome</keyword>
<name>A0A4R5CRD4_9ACTN</name>
<dbReference type="CDD" id="cd07377">
    <property type="entry name" value="WHTH_GntR"/>
    <property type="match status" value="1"/>
</dbReference>
<keyword evidence="3" id="KW-0804">Transcription</keyword>
<evidence type="ECO:0000313" key="5">
    <source>
        <dbReference type="EMBL" id="TDE03102.1"/>
    </source>
</evidence>
<dbReference type="SUPFAM" id="SSF48008">
    <property type="entry name" value="GntR ligand-binding domain-like"/>
    <property type="match status" value="1"/>
</dbReference>
<evidence type="ECO:0000259" key="4">
    <source>
        <dbReference type="PROSITE" id="PS50949"/>
    </source>
</evidence>